<dbReference type="SMART" id="SM00256">
    <property type="entry name" value="FBOX"/>
    <property type="match status" value="2"/>
</dbReference>
<dbReference type="PANTHER" id="PTHR31672:SF13">
    <property type="entry name" value="F-BOX PROTEIN CPR30-LIKE"/>
    <property type="match status" value="1"/>
</dbReference>
<dbReference type="Proteomes" id="UP000626092">
    <property type="component" value="Unassembled WGS sequence"/>
</dbReference>
<dbReference type="EMBL" id="WJXA01000007">
    <property type="protein sequence ID" value="KAF7138046.1"/>
    <property type="molecule type" value="Genomic_DNA"/>
</dbReference>
<sequence length="967" mass="110996">MKRGRKPRGFDTHKVDKELDELEKHGKLYLGPSMADLPLPISMSILLKLPTKRLLVCRCVCKTWRNIISDPQFAKLHFSKAEAFPLVRSLSPTHISRNLYLVEPPEHSSGFDLRDCCDCYGHSSSEHHFHMKLETKLKIPLRNAELVMNSEGDANVSSNSKGGVKRKRCIKLRPKEHKLNLVNSCNGFLCLSEPSHNDPVVVCNPITGEFITLPVVTPADESFGKSFSDCGLGFSRKTNQYKVIRMFDQREWFYDRICDPITGRETSSLRVAEIHTLGTESWKRIGCAPSSSFDDKLESPSYLNGALHWLLVDHNISEYIASFNFDKEIFRPVPPPPLRRGMISWETMRNMSLGVLRHKLCICQHDSVDFKIRIWVMKKYGVQESWRKVFRIDTTTEESRWLRGVYEPISYLRSGAILFFHRLANAVVYYNAKREFSSLKFLKVRGVKSKYEAIAYTPSFISLHNAVMGDNLAMMNVTSRKSMKRGRKPRGFNTHKVGKEMDEFRNWQKQYLGPSIADLPRPISFNILLRLPTKRLLVCRCVCKTWRNIISDPQFAKLHFSTAEAFPLVRTLSPTHISRNLYLVEPPEHNSGFDQREYCDCNGHTKRHFHMKLETKLKIPLRNEELAMNSEGDANVSRNSKGGVKRKRCIKLRAKDHKLNLVNSCNGFLCLSEPSRNDPVVVCNPITGEFINLPVPTQADESTKSDCGFGFNPKTNQYVVIRMFDQQEKVCGRVREPITGRELFSRRVAEIHTLGTESWKRIGCAPSSTYGYKLEFPSYLNGALHWLLMDYNISEYIASFNFDKDIFQPVPSPPLRRGMFSWPPLRPGMISWETMKNMSLGVLRDMLCICDHNSDDFEIDIWVMEKYGVQETWTRVFCINATTEGSRWLRGVYEPISCLRSGAVLFFHRLANAVVYYNAKKPSCYLKFLKVRGVKSKYEAIAHTPSFITLNDAVMGDNLVTLSITSR</sequence>
<dbReference type="InterPro" id="IPR017451">
    <property type="entry name" value="F-box-assoc_interact_dom"/>
</dbReference>
<dbReference type="PANTHER" id="PTHR31672">
    <property type="entry name" value="BNACNNG10540D PROTEIN"/>
    <property type="match status" value="1"/>
</dbReference>
<comment type="caution">
    <text evidence="2">The sequence shown here is derived from an EMBL/GenBank/DDBJ whole genome shotgun (WGS) entry which is preliminary data.</text>
</comment>
<dbReference type="InterPro" id="IPR001810">
    <property type="entry name" value="F-box_dom"/>
</dbReference>
<accession>A0A834LFW8</accession>
<dbReference type="OrthoDB" id="610337at2759"/>
<dbReference type="InterPro" id="IPR006527">
    <property type="entry name" value="F-box-assoc_dom_typ1"/>
</dbReference>
<dbReference type="InterPro" id="IPR050796">
    <property type="entry name" value="SCF_F-box_component"/>
</dbReference>
<dbReference type="CDD" id="cd22157">
    <property type="entry name" value="F-box_AtFBW1-like"/>
    <property type="match status" value="1"/>
</dbReference>
<feature type="domain" description="F-box" evidence="1">
    <location>
        <begin position="513"/>
        <end position="558"/>
    </location>
</feature>
<dbReference type="Pfam" id="PF00646">
    <property type="entry name" value="F-box"/>
    <property type="match status" value="2"/>
</dbReference>
<reference evidence="2" key="1">
    <citation type="submission" date="2019-11" db="EMBL/GenBank/DDBJ databases">
        <authorList>
            <person name="Liu Y."/>
            <person name="Hou J."/>
            <person name="Li T.-Q."/>
            <person name="Guan C.-H."/>
            <person name="Wu X."/>
            <person name="Wu H.-Z."/>
            <person name="Ling F."/>
            <person name="Zhang R."/>
            <person name="Shi X.-G."/>
            <person name="Ren J.-P."/>
            <person name="Chen E.-F."/>
            <person name="Sun J.-M."/>
        </authorList>
    </citation>
    <scope>NUCLEOTIDE SEQUENCE</scope>
    <source>
        <strain evidence="2">Adult_tree_wgs_1</strain>
        <tissue evidence="2">Leaves</tissue>
    </source>
</reference>
<proteinExistence type="predicted"/>
<protein>
    <recommendedName>
        <fullName evidence="1">F-box domain-containing protein</fullName>
    </recommendedName>
</protein>
<dbReference type="InterPro" id="IPR036047">
    <property type="entry name" value="F-box-like_dom_sf"/>
</dbReference>
<dbReference type="AlphaFoldDB" id="A0A834LFW8"/>
<dbReference type="Pfam" id="PF07734">
    <property type="entry name" value="FBA_1"/>
    <property type="match status" value="2"/>
</dbReference>
<dbReference type="PROSITE" id="PS50181">
    <property type="entry name" value="FBOX"/>
    <property type="match status" value="2"/>
</dbReference>
<name>A0A834LFW8_RHOSS</name>
<keyword evidence="3" id="KW-1185">Reference proteome</keyword>
<gene>
    <name evidence="2" type="ORF">RHSIM_Rhsim07G0064600</name>
</gene>
<organism evidence="2 3">
    <name type="scientific">Rhododendron simsii</name>
    <name type="common">Sims's rhododendron</name>
    <dbReference type="NCBI Taxonomy" id="118357"/>
    <lineage>
        <taxon>Eukaryota</taxon>
        <taxon>Viridiplantae</taxon>
        <taxon>Streptophyta</taxon>
        <taxon>Embryophyta</taxon>
        <taxon>Tracheophyta</taxon>
        <taxon>Spermatophyta</taxon>
        <taxon>Magnoliopsida</taxon>
        <taxon>eudicotyledons</taxon>
        <taxon>Gunneridae</taxon>
        <taxon>Pentapetalae</taxon>
        <taxon>asterids</taxon>
        <taxon>Ericales</taxon>
        <taxon>Ericaceae</taxon>
        <taxon>Ericoideae</taxon>
        <taxon>Rhodoreae</taxon>
        <taxon>Rhododendron</taxon>
    </lineage>
</organism>
<evidence type="ECO:0000313" key="3">
    <source>
        <dbReference type="Proteomes" id="UP000626092"/>
    </source>
</evidence>
<evidence type="ECO:0000313" key="2">
    <source>
        <dbReference type="EMBL" id="KAF7138046.1"/>
    </source>
</evidence>
<evidence type="ECO:0000259" key="1">
    <source>
        <dbReference type="PROSITE" id="PS50181"/>
    </source>
</evidence>
<dbReference type="SUPFAM" id="SSF81383">
    <property type="entry name" value="F-box domain"/>
    <property type="match status" value="2"/>
</dbReference>
<dbReference type="NCBIfam" id="TIGR01640">
    <property type="entry name" value="F_box_assoc_1"/>
    <property type="match status" value="2"/>
</dbReference>
<dbReference type="Gene3D" id="1.20.1280.50">
    <property type="match status" value="2"/>
</dbReference>
<feature type="domain" description="F-box" evidence="1">
    <location>
        <begin position="31"/>
        <end position="81"/>
    </location>
</feature>